<keyword evidence="2" id="KW-1185">Reference proteome</keyword>
<evidence type="ECO:0000313" key="2">
    <source>
        <dbReference type="Proteomes" id="UP001732700"/>
    </source>
</evidence>
<dbReference type="EnsemblPlants" id="AVESA.00010b.r2.1DG0138040.1">
    <property type="protein sequence ID" value="AVESA.00010b.r2.1DG0138040.1.CDS.1"/>
    <property type="gene ID" value="AVESA.00010b.r2.1DG0138040"/>
</dbReference>
<dbReference type="Proteomes" id="UP001732700">
    <property type="component" value="Chromosome 1D"/>
</dbReference>
<evidence type="ECO:0000313" key="1">
    <source>
        <dbReference type="EnsemblPlants" id="AVESA.00010b.r2.1DG0138040.1.CDS.1"/>
    </source>
</evidence>
<reference evidence="1" key="2">
    <citation type="submission" date="2025-09" db="UniProtKB">
        <authorList>
            <consortium name="EnsemblPlants"/>
        </authorList>
    </citation>
    <scope>IDENTIFICATION</scope>
</reference>
<reference evidence="1" key="1">
    <citation type="submission" date="2021-05" db="EMBL/GenBank/DDBJ databases">
        <authorList>
            <person name="Scholz U."/>
            <person name="Mascher M."/>
            <person name="Fiebig A."/>
        </authorList>
    </citation>
    <scope>NUCLEOTIDE SEQUENCE [LARGE SCALE GENOMIC DNA]</scope>
</reference>
<name>A0ACD5TW24_AVESA</name>
<accession>A0ACD5TW24</accession>
<proteinExistence type="predicted"/>
<organism evidence="1 2">
    <name type="scientific">Avena sativa</name>
    <name type="common">Oat</name>
    <dbReference type="NCBI Taxonomy" id="4498"/>
    <lineage>
        <taxon>Eukaryota</taxon>
        <taxon>Viridiplantae</taxon>
        <taxon>Streptophyta</taxon>
        <taxon>Embryophyta</taxon>
        <taxon>Tracheophyta</taxon>
        <taxon>Spermatophyta</taxon>
        <taxon>Magnoliopsida</taxon>
        <taxon>Liliopsida</taxon>
        <taxon>Poales</taxon>
        <taxon>Poaceae</taxon>
        <taxon>BOP clade</taxon>
        <taxon>Pooideae</taxon>
        <taxon>Poodae</taxon>
        <taxon>Poeae</taxon>
        <taxon>Poeae Chloroplast Group 1 (Aveneae type)</taxon>
        <taxon>Aveninae</taxon>
        <taxon>Avena</taxon>
    </lineage>
</organism>
<sequence length="630" mass="69179">MEAATAATLLLQLIILTATTAFSAHPQQSHGGSSCIAAERAALLSFKQGIMVDPLNLLGSWQGGGGCCRWSGVRCSNRTGHVIRLDLRNTLYWQDQSELYMDNPHGMQGQVSTSLLALGHLKYLDLSGNNLGGAGVPMPSFLGSLRHLVYLNISCINFDGRVPPQFGNLSQLLYLDISNIYPYSGQVFSTDISWLGRRLSSLMHLDMSGINLTSVADWAHEVNMLPNLRALRLQGCQLTKSAPAIVHSNLTLLEDLDLSDNVFYAPLAPNWFWDLTSLKTLSLEFSQLYGPIPDELGNMTALQVLDLQDNGNIAGMIPPTLKNLCDLEQLIFTSVNLGGDITEQMDRLPRCSWGKLKQLGFIAANMTGNLPVWLGNLTSLEALDVSGNQISGHVPLGLGALSNLSVLYLGSSNLSGVITQDHLANLVSLKIMDLSFSSLEIVLDSAWTPPFRLSTVKLTSCQVGPQFPVLLKQQKGIYQIDISNTGIADTIPDWFWDSISHASSVDISHNQIYGNLPTKIEALTWQELHFNSNQLNGSIPELFMNVTKLDIVAFLLPLDLTQKYRKTETDRFLCCELLSSFSVSFPFLFIERTDRASHTTPTTDAPSHVQAIESCARIKSKQTILSEARK</sequence>
<protein>
    <submittedName>
        <fullName evidence="1">Uncharacterized protein</fullName>
    </submittedName>
</protein>